<gene>
    <name evidence="1" type="ORF">TCEB3V08_LOCUS2473</name>
</gene>
<dbReference type="AlphaFoldDB" id="A0A7R9GQZ7"/>
<sequence>MCLFLWVSYCVIFRRASYYPFGLYALSSNYANGLGIGKFEFRGSELAFSRRESEKSFRNPLTLSLPDRDSNLDLPILGSLAQPETSALASYATEAGCFRDKEDYIYRKCTRICAERERETMLTKQIGTPDQDSNLDLPVIGNLCVRVRLACSALIRYVGTMVKYRLGVYLEVGLWGIRLLARCIEGNGDVGEFKIRTGCIGSSVDDVIQLNGSSHIKKNEPVPAFPWSTALGSSHIELPVVASSWYITSDPYVHLTVIHHISSKEEPLLQHLKKKLVVLMFGSWVSPPRRRGNLVLDYSPNLVNGKTRLDDIDAFVNVPTNSGGDK</sequence>
<accession>A0A7R9GQZ7</accession>
<evidence type="ECO:0000313" key="1">
    <source>
        <dbReference type="EMBL" id="CAD7394550.1"/>
    </source>
</evidence>
<proteinExistence type="predicted"/>
<organism evidence="1">
    <name type="scientific">Timema cristinae</name>
    <name type="common">Walking stick</name>
    <dbReference type="NCBI Taxonomy" id="61476"/>
    <lineage>
        <taxon>Eukaryota</taxon>
        <taxon>Metazoa</taxon>
        <taxon>Ecdysozoa</taxon>
        <taxon>Arthropoda</taxon>
        <taxon>Hexapoda</taxon>
        <taxon>Insecta</taxon>
        <taxon>Pterygota</taxon>
        <taxon>Neoptera</taxon>
        <taxon>Polyneoptera</taxon>
        <taxon>Phasmatodea</taxon>
        <taxon>Timematodea</taxon>
        <taxon>Timematoidea</taxon>
        <taxon>Timematidae</taxon>
        <taxon>Timema</taxon>
    </lineage>
</organism>
<protein>
    <submittedName>
        <fullName evidence="1">Uncharacterized protein</fullName>
    </submittedName>
</protein>
<reference evidence="1" key="1">
    <citation type="submission" date="2020-11" db="EMBL/GenBank/DDBJ databases">
        <authorList>
            <person name="Tran Van P."/>
        </authorList>
    </citation>
    <scope>NUCLEOTIDE SEQUENCE</scope>
</reference>
<dbReference type="EMBL" id="OC317002">
    <property type="protein sequence ID" value="CAD7394550.1"/>
    <property type="molecule type" value="Genomic_DNA"/>
</dbReference>
<name>A0A7R9GQZ7_TIMCR</name>